<dbReference type="Pfam" id="PF13831">
    <property type="entry name" value="PHD_2"/>
    <property type="match status" value="1"/>
</dbReference>
<evidence type="ECO:0000259" key="11">
    <source>
        <dbReference type="PROSITE" id="PS50812"/>
    </source>
</evidence>
<evidence type="ECO:0000256" key="5">
    <source>
        <dbReference type="ARBA" id="ARBA00023242"/>
    </source>
</evidence>
<dbReference type="Gene3D" id="2.30.30.140">
    <property type="match status" value="1"/>
</dbReference>
<feature type="domain" description="PWWP" evidence="11">
    <location>
        <begin position="215"/>
        <end position="284"/>
    </location>
</feature>
<dbReference type="SMART" id="SM00184">
    <property type="entry name" value="RING"/>
    <property type="match status" value="2"/>
</dbReference>
<dbReference type="InterPro" id="IPR013083">
    <property type="entry name" value="Znf_RING/FYVE/PHD"/>
</dbReference>
<dbReference type="InterPro" id="IPR001214">
    <property type="entry name" value="SET_dom"/>
</dbReference>
<dbReference type="CDD" id="cd15663">
    <property type="entry name" value="ePHD_ATX3_4_5_like"/>
    <property type="match status" value="1"/>
</dbReference>
<dbReference type="Pfam" id="PF13639">
    <property type="entry name" value="zf-RING_2"/>
    <property type="match status" value="1"/>
</dbReference>
<dbReference type="InterPro" id="IPR050701">
    <property type="entry name" value="Histone_Mod_Regulator"/>
</dbReference>
<dbReference type="Pfam" id="PF00628">
    <property type="entry name" value="PHD"/>
    <property type="match status" value="1"/>
</dbReference>
<dbReference type="PROSITE" id="PS50812">
    <property type="entry name" value="PWWP"/>
    <property type="match status" value="1"/>
</dbReference>
<dbReference type="InterPro" id="IPR025780">
    <property type="entry name" value="Hist-Lys_N-MeTrfase_ATX"/>
</dbReference>
<dbReference type="InterPro" id="IPR046341">
    <property type="entry name" value="SET_dom_sf"/>
</dbReference>
<feature type="region of interest" description="Disordered" evidence="7">
    <location>
        <begin position="72"/>
        <end position="97"/>
    </location>
</feature>
<dbReference type="EMBL" id="JBBPBM010000090">
    <property type="protein sequence ID" value="KAK8509676.1"/>
    <property type="molecule type" value="Genomic_DNA"/>
</dbReference>
<dbReference type="InterPro" id="IPR000313">
    <property type="entry name" value="PWWP_dom"/>
</dbReference>
<evidence type="ECO:0000256" key="6">
    <source>
        <dbReference type="PROSITE-ProRule" id="PRU00175"/>
    </source>
</evidence>
<dbReference type="Pfam" id="PF13832">
    <property type="entry name" value="zf-HC5HC2H_2"/>
    <property type="match status" value="1"/>
</dbReference>
<feature type="domain" description="PHD-type" evidence="8">
    <location>
        <begin position="389"/>
        <end position="445"/>
    </location>
</feature>
<dbReference type="SMART" id="SM00293">
    <property type="entry name" value="PWWP"/>
    <property type="match status" value="1"/>
</dbReference>
<dbReference type="Gene3D" id="3.30.40.10">
    <property type="entry name" value="Zinc/RING finger domain, C3HC4 (zinc finger)"/>
    <property type="match status" value="4"/>
</dbReference>
<dbReference type="InterPro" id="IPR041955">
    <property type="entry name" value="ATX3/4/5_ePHD"/>
</dbReference>
<evidence type="ECO:0000256" key="2">
    <source>
        <dbReference type="ARBA" id="ARBA00022771"/>
    </source>
</evidence>
<dbReference type="CDD" id="cd15495">
    <property type="entry name" value="PHD_ATX3_4_5_like"/>
    <property type="match status" value="1"/>
</dbReference>
<dbReference type="PROSITE" id="PS50016">
    <property type="entry name" value="ZF_PHD_2"/>
    <property type="match status" value="2"/>
</dbReference>
<evidence type="ECO:0000313" key="13">
    <source>
        <dbReference type="EMBL" id="KAK8509676.1"/>
    </source>
</evidence>
<keyword evidence="14" id="KW-1185">Reference proteome</keyword>
<dbReference type="CDD" id="cd16461">
    <property type="entry name" value="RING-H2_EL5-like"/>
    <property type="match status" value="1"/>
</dbReference>
<proteinExistence type="predicted"/>
<evidence type="ECO:0008006" key="15">
    <source>
        <dbReference type="Google" id="ProtNLM"/>
    </source>
</evidence>
<dbReference type="InterPro" id="IPR019786">
    <property type="entry name" value="Zinc_finger_PHD-type_CS"/>
</dbReference>
<dbReference type="SMART" id="SM00317">
    <property type="entry name" value="SET"/>
    <property type="match status" value="1"/>
</dbReference>
<keyword evidence="3" id="KW-0862">Zinc</keyword>
<dbReference type="PROSITE" id="PS01359">
    <property type="entry name" value="ZF_PHD_1"/>
    <property type="match status" value="1"/>
</dbReference>
<keyword evidence="5" id="KW-0539">Nucleus</keyword>
<dbReference type="InterPro" id="IPR001841">
    <property type="entry name" value="Znf_RING"/>
</dbReference>
<feature type="domain" description="PHD-type" evidence="8">
    <location>
        <begin position="577"/>
        <end position="628"/>
    </location>
</feature>
<accession>A0ABR2BR94</accession>
<dbReference type="PROSITE" id="PS50280">
    <property type="entry name" value="SET"/>
    <property type="match status" value="1"/>
</dbReference>
<dbReference type="InterPro" id="IPR034732">
    <property type="entry name" value="EPHD"/>
</dbReference>
<dbReference type="SUPFAM" id="SSF57850">
    <property type="entry name" value="RING/U-box"/>
    <property type="match status" value="1"/>
</dbReference>
<name>A0ABR2BR94_9ROSI</name>
<dbReference type="PROSITE" id="PS50089">
    <property type="entry name" value="ZF_RING_2"/>
    <property type="match status" value="1"/>
</dbReference>
<feature type="compositionally biased region" description="Basic residues" evidence="7">
    <location>
        <begin position="77"/>
        <end position="86"/>
    </location>
</feature>
<organism evidence="13 14">
    <name type="scientific">Hibiscus sabdariffa</name>
    <name type="common">roselle</name>
    <dbReference type="NCBI Taxonomy" id="183260"/>
    <lineage>
        <taxon>Eukaryota</taxon>
        <taxon>Viridiplantae</taxon>
        <taxon>Streptophyta</taxon>
        <taxon>Embryophyta</taxon>
        <taxon>Tracheophyta</taxon>
        <taxon>Spermatophyta</taxon>
        <taxon>Magnoliopsida</taxon>
        <taxon>eudicotyledons</taxon>
        <taxon>Gunneridae</taxon>
        <taxon>Pentapetalae</taxon>
        <taxon>rosids</taxon>
        <taxon>malvids</taxon>
        <taxon>Malvales</taxon>
        <taxon>Malvaceae</taxon>
        <taxon>Malvoideae</taxon>
        <taxon>Hibiscus</taxon>
    </lineage>
</organism>
<sequence>MPSVKRCKMEGGSYDDCGEEEIYYDYDGNPKRLKSNSYYSYGDLEDFSSGSGYWSSEGSYWAGELESNSMELDKAKQAKKRSKKNSKPPLLKSSRGRTQMLTSRFNDSWKNRKLRVDYTDSSLEDDECDGSRYMKDKFGCGSSDLYLISKRREERGMNYAGINCSFKYGSYLNSSSALVETDEFVPYNGYKGLERLRKERPGKRKDVYKPEDFASGDIVWAKCGKRYPAWPGIVIDPILQAPESVLSCCVPGAICVMFFGYSRNGTQRDYAWVKQGMIFPFAEFMDRYQGQTQLYKWKQSDFQMALEEAVLAENGFLDSEHKTQQIEYADAQPSCSTQDLDCLYSHNQDARPCDSCGSVVPLKTLKKMKKSAYEAELLCKHCAKLRKSKQYCGICKKIWHHSDGGNWVCCDGCNVWVHAECDNISSKLFQDMEHIDYYCPECKAKKKVESYSARREPQNKHAGPISREKSGESVPPDKLTVVCNGMEGSYLPKLHVVVCECGACGSKKYTLGEWERHTGCRAKKWKASVKVKETMTPLEKWIVEYNAFNVLPMNLDKQKLIGILQEKYDPVDAKWTTERCAVCRWVEDWDYNKIIICNRCQIAVHQECYGASDVQDLTSWVCRACETPDIVRECCLCPVKGGALKPTHVESLWIHVTCAWFRPEVGFLDHEKMEPAVGILRIPSTSFSKSCVICKQTHGSCTQCCKCATYFHVMCASRAGYSMELHCSEKNGLQRTKKFIYCSVHRSPNPDAVVVMHTPSGVFAARNVLQTENECLRGSRLISSKTAEHPGAPAPVSSDFDAFSAARCLVFTRSNFKGAERASIFHKLSGPKHHPIDALSALSTYKEVDDSTILLSLKDRLYQLQRTENHRVCFGKSGIHGWGLFARRNIQEGEMVVEYRGEQVRRSVADLREARYRSEGKDCYLFKISEDVVIDATIKGNIARLINHSCMPNCYARIMGVGDEENRIVLIAKTNVSAGDELTYDYLFDPDEHDELKVPCLCKAPNCRNFNLSGSPFVAVFHHNYTFLSCPTHGMRSRLTTIGCLSNSTHLVLATSSIMLAKRMASSSCRIITTVWIPVSWPVESDEDYTAELNADVLLTWHAPQCGKCEEQDGTSFCLSIGAPAVSCAVGIAVFACGHDNHRQARQNPTEQNGPAAVSPQRMVGVTGLDESTIESYEKVVLGESRRIPGPNDGTCPICLSEYLSKDTIRCIPECKHCFHAECIDEWLRMNTTCPVCRNKSSAGDADSYNDPV</sequence>
<dbReference type="InterPro" id="IPR019787">
    <property type="entry name" value="Znf_PHD-finger"/>
</dbReference>
<comment type="caution">
    <text evidence="13">The sequence shown here is derived from an EMBL/GenBank/DDBJ whole genome shotgun (WGS) entry which is preliminary data.</text>
</comment>
<dbReference type="PROSITE" id="PS51805">
    <property type="entry name" value="EPHD"/>
    <property type="match status" value="1"/>
</dbReference>
<protein>
    <recommendedName>
        <fullName evidence="15">Histone-lysine N-methyltransferase ATX3</fullName>
    </recommendedName>
</protein>
<dbReference type="PANTHER" id="PTHR13793">
    <property type="entry name" value="PHD FINGER PROTEINS"/>
    <property type="match status" value="1"/>
</dbReference>
<dbReference type="Proteomes" id="UP001472677">
    <property type="component" value="Unassembled WGS sequence"/>
</dbReference>
<dbReference type="InterPro" id="IPR011011">
    <property type="entry name" value="Znf_FYVE_PHD"/>
</dbReference>
<dbReference type="PANTHER" id="PTHR13793:SF92">
    <property type="entry name" value="HISTONE-LYSINE N-METHYLTRANSFERASE ATX3"/>
    <property type="match status" value="1"/>
</dbReference>
<evidence type="ECO:0000259" key="8">
    <source>
        <dbReference type="PROSITE" id="PS50016"/>
    </source>
</evidence>
<evidence type="ECO:0000313" key="14">
    <source>
        <dbReference type="Proteomes" id="UP001472677"/>
    </source>
</evidence>
<evidence type="ECO:0000256" key="4">
    <source>
        <dbReference type="ARBA" id="ARBA00022853"/>
    </source>
</evidence>
<dbReference type="Pfam" id="PF00855">
    <property type="entry name" value="PWWP"/>
    <property type="match status" value="1"/>
</dbReference>
<dbReference type="SUPFAM" id="SSF63748">
    <property type="entry name" value="Tudor/PWWP/MBT"/>
    <property type="match status" value="1"/>
</dbReference>
<gene>
    <name evidence="13" type="ORF">V6N12_001755</name>
</gene>
<feature type="region of interest" description="Disordered" evidence="7">
    <location>
        <begin position="453"/>
        <end position="473"/>
    </location>
</feature>
<evidence type="ECO:0000259" key="9">
    <source>
        <dbReference type="PROSITE" id="PS50089"/>
    </source>
</evidence>
<keyword evidence="2 6" id="KW-0863">Zinc-finger</keyword>
<dbReference type="SUPFAM" id="SSF57903">
    <property type="entry name" value="FYVE/PHD zinc finger"/>
    <property type="match status" value="2"/>
</dbReference>
<dbReference type="CDD" id="cd20143">
    <property type="entry name" value="PWWP_AtATX3-like"/>
    <property type="match status" value="1"/>
</dbReference>
<evidence type="ECO:0000256" key="7">
    <source>
        <dbReference type="SAM" id="MobiDB-lite"/>
    </source>
</evidence>
<dbReference type="CDD" id="cd15517">
    <property type="entry name" value="PHD_TCF19_like"/>
    <property type="match status" value="1"/>
</dbReference>
<reference evidence="13 14" key="1">
    <citation type="journal article" date="2024" name="G3 (Bethesda)">
        <title>Genome assembly of Hibiscus sabdariffa L. provides insights into metabolisms of medicinal natural products.</title>
        <authorList>
            <person name="Kim T."/>
        </authorList>
    </citation>
    <scope>NUCLEOTIDE SEQUENCE [LARGE SCALE GENOMIC DNA]</scope>
    <source>
        <strain evidence="13">TK-2024</strain>
        <tissue evidence="13">Old leaves</tissue>
    </source>
</reference>
<dbReference type="SMART" id="SM00249">
    <property type="entry name" value="PHD"/>
    <property type="match status" value="4"/>
</dbReference>
<evidence type="ECO:0000256" key="3">
    <source>
        <dbReference type="ARBA" id="ARBA00022833"/>
    </source>
</evidence>
<dbReference type="Pfam" id="PF00856">
    <property type="entry name" value="SET"/>
    <property type="match status" value="1"/>
</dbReference>
<dbReference type="Gene3D" id="2.170.270.10">
    <property type="entry name" value="SET domain"/>
    <property type="match status" value="1"/>
</dbReference>
<feature type="domain" description="PHD-type" evidence="12">
    <location>
        <begin position="631"/>
        <end position="746"/>
    </location>
</feature>
<feature type="domain" description="SET" evidence="10">
    <location>
        <begin position="870"/>
        <end position="987"/>
    </location>
</feature>
<evidence type="ECO:0000256" key="1">
    <source>
        <dbReference type="ARBA" id="ARBA00022723"/>
    </source>
</evidence>
<dbReference type="InterPro" id="IPR001965">
    <property type="entry name" value="Znf_PHD"/>
</dbReference>
<dbReference type="CDD" id="cd10518">
    <property type="entry name" value="SET_SETD1-like"/>
    <property type="match status" value="1"/>
</dbReference>
<keyword evidence="1" id="KW-0479">Metal-binding</keyword>
<dbReference type="SUPFAM" id="SSF82199">
    <property type="entry name" value="SET domain"/>
    <property type="match status" value="1"/>
</dbReference>
<feature type="domain" description="RING-type" evidence="9">
    <location>
        <begin position="1196"/>
        <end position="1238"/>
    </location>
</feature>
<dbReference type="PROSITE" id="PS51566">
    <property type="entry name" value="SAM_MT43_TRX_MLL"/>
    <property type="match status" value="1"/>
</dbReference>
<keyword evidence="4" id="KW-0156">Chromatin regulator</keyword>
<evidence type="ECO:0000259" key="12">
    <source>
        <dbReference type="PROSITE" id="PS51805"/>
    </source>
</evidence>
<dbReference type="InterPro" id="IPR042011">
    <property type="entry name" value="ATX3/4/5_PHD"/>
</dbReference>
<evidence type="ECO:0000259" key="10">
    <source>
        <dbReference type="PROSITE" id="PS50280"/>
    </source>
</evidence>